<dbReference type="PROSITE" id="PS00463">
    <property type="entry name" value="ZN2_CY6_FUNGAL_1"/>
    <property type="match status" value="1"/>
</dbReference>
<dbReference type="GO" id="GO:0008270">
    <property type="term" value="F:zinc ion binding"/>
    <property type="evidence" value="ECO:0007669"/>
    <property type="project" value="InterPro"/>
</dbReference>
<feature type="region of interest" description="Disordered" evidence="4">
    <location>
        <begin position="192"/>
        <end position="212"/>
    </location>
</feature>
<protein>
    <recommendedName>
        <fullName evidence="5">Zn(2)-C6 fungal-type domain-containing protein</fullName>
    </recommendedName>
</protein>
<comment type="subcellular location">
    <subcellularLocation>
        <location evidence="1">Nucleus</location>
    </subcellularLocation>
</comment>
<dbReference type="InterPro" id="IPR001138">
    <property type="entry name" value="Zn2Cys6_DnaBD"/>
</dbReference>
<dbReference type="SMART" id="SM00906">
    <property type="entry name" value="Fungal_trans"/>
    <property type="match status" value="1"/>
</dbReference>
<dbReference type="CDD" id="cd00067">
    <property type="entry name" value="GAL4"/>
    <property type="match status" value="1"/>
</dbReference>
<evidence type="ECO:0000256" key="2">
    <source>
        <dbReference type="ARBA" id="ARBA00022723"/>
    </source>
</evidence>
<dbReference type="AlphaFoldDB" id="A0AAN7W9B8"/>
<dbReference type="PANTHER" id="PTHR31001:SF49">
    <property type="entry name" value="ZN(II)2CYS6 TRANSCRIPTION FACTOR (EUROFUNG)"/>
    <property type="match status" value="1"/>
</dbReference>
<evidence type="ECO:0000256" key="1">
    <source>
        <dbReference type="ARBA" id="ARBA00004123"/>
    </source>
</evidence>
<dbReference type="CDD" id="cd12148">
    <property type="entry name" value="fungal_TF_MHR"/>
    <property type="match status" value="1"/>
</dbReference>
<dbReference type="InterPro" id="IPR036864">
    <property type="entry name" value="Zn2-C6_fun-type_DNA-bd_sf"/>
</dbReference>
<dbReference type="GO" id="GO:0000981">
    <property type="term" value="F:DNA-binding transcription factor activity, RNA polymerase II-specific"/>
    <property type="evidence" value="ECO:0007669"/>
    <property type="project" value="InterPro"/>
</dbReference>
<dbReference type="GO" id="GO:0003677">
    <property type="term" value="F:DNA binding"/>
    <property type="evidence" value="ECO:0007669"/>
    <property type="project" value="InterPro"/>
</dbReference>
<dbReference type="InterPro" id="IPR050613">
    <property type="entry name" value="Sec_Metabolite_Reg"/>
</dbReference>
<feature type="domain" description="Zn(2)-C6 fungal-type" evidence="5">
    <location>
        <begin position="27"/>
        <end position="59"/>
    </location>
</feature>
<organism evidence="6 7">
    <name type="scientific">Elasticomyces elasticus</name>
    <dbReference type="NCBI Taxonomy" id="574655"/>
    <lineage>
        <taxon>Eukaryota</taxon>
        <taxon>Fungi</taxon>
        <taxon>Dikarya</taxon>
        <taxon>Ascomycota</taxon>
        <taxon>Pezizomycotina</taxon>
        <taxon>Dothideomycetes</taxon>
        <taxon>Dothideomycetidae</taxon>
        <taxon>Mycosphaerellales</taxon>
        <taxon>Teratosphaeriaceae</taxon>
        <taxon>Elasticomyces</taxon>
    </lineage>
</organism>
<keyword evidence="3" id="KW-0539">Nucleus</keyword>
<keyword evidence="2" id="KW-0479">Metal-binding</keyword>
<dbReference type="Pfam" id="PF00172">
    <property type="entry name" value="Zn_clus"/>
    <property type="match status" value="1"/>
</dbReference>
<feature type="compositionally biased region" description="Polar residues" evidence="4">
    <location>
        <begin position="113"/>
        <end position="147"/>
    </location>
</feature>
<dbReference type="Gene3D" id="4.10.240.10">
    <property type="entry name" value="Zn(2)-C6 fungal-type DNA-binding domain"/>
    <property type="match status" value="1"/>
</dbReference>
<comment type="caution">
    <text evidence="6">The sequence shown here is derived from an EMBL/GenBank/DDBJ whole genome shotgun (WGS) entry which is preliminary data.</text>
</comment>
<evidence type="ECO:0000256" key="4">
    <source>
        <dbReference type="SAM" id="MobiDB-lite"/>
    </source>
</evidence>
<evidence type="ECO:0000313" key="7">
    <source>
        <dbReference type="Proteomes" id="UP001310594"/>
    </source>
</evidence>
<dbReference type="SMART" id="SM00066">
    <property type="entry name" value="GAL4"/>
    <property type="match status" value="1"/>
</dbReference>
<dbReference type="GO" id="GO:0006351">
    <property type="term" value="P:DNA-templated transcription"/>
    <property type="evidence" value="ECO:0007669"/>
    <property type="project" value="InterPro"/>
</dbReference>
<reference evidence="6" key="1">
    <citation type="submission" date="2023-08" db="EMBL/GenBank/DDBJ databases">
        <title>Black Yeasts Isolated from many extreme environments.</title>
        <authorList>
            <person name="Coleine C."/>
            <person name="Stajich J.E."/>
            <person name="Selbmann L."/>
        </authorList>
    </citation>
    <scope>NUCLEOTIDE SEQUENCE</scope>
    <source>
        <strain evidence="6">CCFEE 5810</strain>
    </source>
</reference>
<dbReference type="GO" id="GO:0005634">
    <property type="term" value="C:nucleus"/>
    <property type="evidence" value="ECO:0007669"/>
    <property type="project" value="UniProtKB-SubCell"/>
</dbReference>
<name>A0AAN7W9B8_9PEZI</name>
<dbReference type="Pfam" id="PF04082">
    <property type="entry name" value="Fungal_trans"/>
    <property type="match status" value="1"/>
</dbReference>
<proteinExistence type="predicted"/>
<feature type="compositionally biased region" description="Basic and acidic residues" evidence="4">
    <location>
        <begin position="102"/>
        <end position="112"/>
    </location>
</feature>
<evidence type="ECO:0000313" key="6">
    <source>
        <dbReference type="EMBL" id="KAK5703907.1"/>
    </source>
</evidence>
<sequence>MATLSQAEQITLNNHHLKQKRARSQLSCAPCRTGKLKCNREKPHCDQCIKRTREGQCLYIPPPVKHKPVQNVKGRIRQLEELVVDLMNQNNVTTGPQHQKKQQRDNRHESTNSHDQPTPPSDNEISPQFSASTERSQQYGSDEQTPPENDDVDATTTPFGQMRISRNEISYVGDSHWNAILNSISDLKRDLGDDDEDEPIGQNCEGNPLGRSSTNRVGGWYAAEGDNVESAAPTAGLGFMMGNTQAVTREELIAGVPEKKTADRLLSLWFNSPDPFKGIIHAPTFQEEYKRFWRSPKDTPTMWLGLLHAILSLASSFGLRDADPSSPQAQKVLQETNKYHAFSGSAAVLADFTKPREYTIECLIIHTAGLRSNNAFVNVWLMLGLIVRLALRMGYHRDAKHYPSITPFHGEMRRRAWAGISMIDVLISFQLGLPSMVKTIQSDTQPPRNLLDRDFNLATTVLPPSRGPDELTPSSYTRAKLGITRVFANAAELSHATIPPSYEDLMHLDHQLEEAKANIPPLLQMPDISELVTDPAEQLMCRFNLDLLYLKTKTVLHRRYILTPLSQLSSEEQKLGIGRSRKVSLECALRVLQHHHTIYAASQAGGQLESVKWYMGSISTHDFLLAAMIICLELSTQVTASKYLLVNPSGHRCPIRGALIEALEKSHSIWTESSRRKGTNGFNGSNENRKGEQMFDETEKAARAMGVMIKKVRAQFGVNGSAKAIDGELETDPFQYSVLGGYKKSNEAQARSPFVGMVSTYQWGDTDLGDIAGVTEPHNASSESLLAAQSVGQMTGNTSDYGATDAGGASNSMSVELPGQSSDFSMIEDMLDVSVNAANIDWEMWDNQMTSGQQLQTWPVQPAPPNASEGHIEDYRAGNAILGGSGLVERGGSDAVGNQHSVPQYHRTWVDDFEANTAATAPSVGISQSMLPTTSQQHEIPSVVPRGPSTVAWGPGIWDGDFDTLQGTKGSDDRAVPNMSDVNFDMNDSMSVPLQDVSFDLGVTDYNRNGMYPATKDDWQDFWQRSRTGLTPGT</sequence>
<evidence type="ECO:0000259" key="5">
    <source>
        <dbReference type="PROSITE" id="PS50048"/>
    </source>
</evidence>
<dbReference type="InterPro" id="IPR007219">
    <property type="entry name" value="XnlR_reg_dom"/>
</dbReference>
<evidence type="ECO:0000256" key="3">
    <source>
        <dbReference type="ARBA" id="ARBA00023242"/>
    </source>
</evidence>
<accession>A0AAN7W9B8</accession>
<dbReference type="SUPFAM" id="SSF57701">
    <property type="entry name" value="Zn2/Cys6 DNA-binding domain"/>
    <property type="match status" value="1"/>
</dbReference>
<gene>
    <name evidence="6" type="ORF">LTR97_002920</name>
</gene>
<feature type="region of interest" description="Disordered" evidence="4">
    <location>
        <begin position="91"/>
        <end position="161"/>
    </location>
</feature>
<dbReference type="Proteomes" id="UP001310594">
    <property type="component" value="Unassembled WGS sequence"/>
</dbReference>
<dbReference type="EMBL" id="JAVRQU010000004">
    <property type="protein sequence ID" value="KAK5703907.1"/>
    <property type="molecule type" value="Genomic_DNA"/>
</dbReference>
<dbReference type="PROSITE" id="PS50048">
    <property type="entry name" value="ZN2_CY6_FUNGAL_2"/>
    <property type="match status" value="1"/>
</dbReference>
<dbReference type="PANTHER" id="PTHR31001">
    <property type="entry name" value="UNCHARACTERIZED TRANSCRIPTIONAL REGULATORY PROTEIN"/>
    <property type="match status" value="1"/>
</dbReference>